<evidence type="ECO:0000256" key="1">
    <source>
        <dbReference type="ARBA" id="ARBA00022723"/>
    </source>
</evidence>
<comment type="caution">
    <text evidence="5">The sequence shown here is derived from an EMBL/GenBank/DDBJ whole genome shotgun (WGS) entry which is preliminary data.</text>
</comment>
<dbReference type="PANTHER" id="PTHR10218:SF302">
    <property type="entry name" value="GUANINE NUCLEOTIDE-BINDING PROTEIN ALPHA-5 SUBUNIT"/>
    <property type="match status" value="1"/>
</dbReference>
<feature type="non-terminal residue" evidence="5">
    <location>
        <position position="219"/>
    </location>
</feature>
<dbReference type="SUPFAM" id="SSF52540">
    <property type="entry name" value="P-loop containing nucleoside triphosphate hydrolases"/>
    <property type="match status" value="1"/>
</dbReference>
<gene>
    <name evidence="5" type="ORF">TeGR_g5716</name>
</gene>
<accession>A0ABQ6NBW9</accession>
<evidence type="ECO:0000313" key="5">
    <source>
        <dbReference type="EMBL" id="GMI53654.1"/>
    </source>
</evidence>
<reference evidence="5 6" key="1">
    <citation type="journal article" date="2023" name="Commun. Biol.">
        <title>Genome analysis of Parmales, the sister group of diatoms, reveals the evolutionary specialization of diatoms from phago-mixotrophs to photoautotrophs.</title>
        <authorList>
            <person name="Ban H."/>
            <person name="Sato S."/>
            <person name="Yoshikawa S."/>
            <person name="Yamada K."/>
            <person name="Nakamura Y."/>
            <person name="Ichinomiya M."/>
            <person name="Sato N."/>
            <person name="Blanc-Mathieu R."/>
            <person name="Endo H."/>
            <person name="Kuwata A."/>
            <person name="Ogata H."/>
        </authorList>
    </citation>
    <scope>NUCLEOTIDE SEQUENCE [LARGE SCALE GENOMIC DNA]</scope>
</reference>
<keyword evidence="2" id="KW-0547">Nucleotide-binding</keyword>
<keyword evidence="1" id="KW-0479">Metal-binding</keyword>
<dbReference type="SUPFAM" id="SSF47895">
    <property type="entry name" value="Transducin (alpha subunit), insertion domain"/>
    <property type="match status" value="1"/>
</dbReference>
<name>A0ABQ6NBW9_9STRA</name>
<dbReference type="PROSITE" id="PS51882">
    <property type="entry name" value="G_ALPHA"/>
    <property type="match status" value="1"/>
</dbReference>
<dbReference type="Gene3D" id="1.10.400.10">
    <property type="entry name" value="GI Alpha 1, domain 2-like"/>
    <property type="match status" value="1"/>
</dbReference>
<evidence type="ECO:0000256" key="2">
    <source>
        <dbReference type="ARBA" id="ARBA00022741"/>
    </source>
</evidence>
<dbReference type="PRINTS" id="PR00318">
    <property type="entry name" value="GPROTEINA"/>
</dbReference>
<evidence type="ECO:0000313" key="6">
    <source>
        <dbReference type="Proteomes" id="UP001165060"/>
    </source>
</evidence>
<organism evidence="5 6">
    <name type="scientific">Tetraparma gracilis</name>
    <dbReference type="NCBI Taxonomy" id="2962635"/>
    <lineage>
        <taxon>Eukaryota</taxon>
        <taxon>Sar</taxon>
        <taxon>Stramenopiles</taxon>
        <taxon>Ochrophyta</taxon>
        <taxon>Bolidophyceae</taxon>
        <taxon>Parmales</taxon>
        <taxon>Triparmaceae</taxon>
        <taxon>Tetraparma</taxon>
    </lineage>
</organism>
<dbReference type="PANTHER" id="PTHR10218">
    <property type="entry name" value="GTP-BINDING PROTEIN ALPHA SUBUNIT"/>
    <property type="match status" value="1"/>
</dbReference>
<proteinExistence type="predicted"/>
<keyword evidence="4" id="KW-0807">Transducer</keyword>
<dbReference type="InterPro" id="IPR011025">
    <property type="entry name" value="GproteinA_insert"/>
</dbReference>
<dbReference type="InterPro" id="IPR001019">
    <property type="entry name" value="Gprotein_alpha_su"/>
</dbReference>
<dbReference type="SMART" id="SM00275">
    <property type="entry name" value="G_alpha"/>
    <property type="match status" value="1"/>
</dbReference>
<evidence type="ECO:0000256" key="3">
    <source>
        <dbReference type="ARBA" id="ARBA00023134"/>
    </source>
</evidence>
<evidence type="ECO:0000256" key="4">
    <source>
        <dbReference type="ARBA" id="ARBA00023224"/>
    </source>
</evidence>
<sequence>MGACASGASSDPVTARIDAELRRERDVERDKVKLLLLGTGESGKTTIFKQMKILYGKPYTAAELEALALVIRSNCAVFISALAAFCEEQSLLPLGAGAQAAFRTLLAELGSLDGASVERNAGLCVRHAAEMKEAWASDAMKKAWARRGETGVIDGHDTFLNQLDRIVADGYVPELGDVLLSRVRTEGITSHQYLIPNNPQAPAGDQHCTTFEIFDVGGQ</sequence>
<keyword evidence="6" id="KW-1185">Reference proteome</keyword>
<dbReference type="EMBL" id="BRYB01006260">
    <property type="protein sequence ID" value="GMI53654.1"/>
    <property type="molecule type" value="Genomic_DNA"/>
</dbReference>
<keyword evidence="3" id="KW-0342">GTP-binding</keyword>
<dbReference type="Pfam" id="PF00503">
    <property type="entry name" value="G-alpha"/>
    <property type="match status" value="1"/>
</dbReference>
<dbReference type="Proteomes" id="UP001165060">
    <property type="component" value="Unassembled WGS sequence"/>
</dbReference>
<protein>
    <submittedName>
        <fullName evidence="5">Uncharacterized protein</fullName>
    </submittedName>
</protein>
<dbReference type="Gene3D" id="3.40.50.300">
    <property type="entry name" value="P-loop containing nucleotide triphosphate hydrolases"/>
    <property type="match status" value="1"/>
</dbReference>
<dbReference type="InterPro" id="IPR027417">
    <property type="entry name" value="P-loop_NTPase"/>
</dbReference>